<dbReference type="Gene3D" id="1.25.10.10">
    <property type="entry name" value="Leucine-rich Repeat Variant"/>
    <property type="match status" value="1"/>
</dbReference>
<evidence type="ECO:0000256" key="1">
    <source>
        <dbReference type="SAM" id="MobiDB-lite"/>
    </source>
</evidence>
<evidence type="ECO:0000313" key="3">
    <source>
        <dbReference type="EMBL" id="KAB1207940.1"/>
    </source>
</evidence>
<feature type="compositionally biased region" description="Polar residues" evidence="1">
    <location>
        <begin position="339"/>
        <end position="367"/>
    </location>
</feature>
<feature type="compositionally biased region" description="Low complexity" evidence="1">
    <location>
        <begin position="294"/>
        <end position="311"/>
    </location>
</feature>
<keyword evidence="4" id="KW-1185">Reference proteome</keyword>
<dbReference type="SUPFAM" id="SSF48371">
    <property type="entry name" value="ARM repeat"/>
    <property type="match status" value="1"/>
</dbReference>
<dbReference type="InterPro" id="IPR033337">
    <property type="entry name" value="TORTIFOLIA1/SINE1-2"/>
</dbReference>
<feature type="domain" description="TORTIFOLIA1/SINE1-2 N-terminal" evidence="2">
    <location>
        <begin position="19"/>
        <end position="291"/>
    </location>
</feature>
<dbReference type="InterPro" id="IPR057600">
    <property type="entry name" value="TORTIFOLIA1/SINE1-2_N"/>
</dbReference>
<dbReference type="EMBL" id="RXIC02000025">
    <property type="protein sequence ID" value="KAB1207940.1"/>
    <property type="molecule type" value="Genomic_DNA"/>
</dbReference>
<dbReference type="InterPro" id="IPR011989">
    <property type="entry name" value="ARM-like"/>
</dbReference>
<reference evidence="3 4" key="1">
    <citation type="journal article" date="2019" name="Plant Biotechnol. J.">
        <title>The red bayberry genome and genetic basis of sex determination.</title>
        <authorList>
            <person name="Jia H.M."/>
            <person name="Jia H.J."/>
            <person name="Cai Q.L."/>
            <person name="Wang Y."/>
            <person name="Zhao H.B."/>
            <person name="Yang W.F."/>
            <person name="Wang G.Y."/>
            <person name="Li Y.H."/>
            <person name="Zhan D.L."/>
            <person name="Shen Y.T."/>
            <person name="Niu Q.F."/>
            <person name="Chang L."/>
            <person name="Qiu J."/>
            <person name="Zhao L."/>
            <person name="Xie H.B."/>
            <person name="Fu W.Y."/>
            <person name="Jin J."/>
            <person name="Li X.W."/>
            <person name="Jiao Y."/>
            <person name="Zhou C.C."/>
            <person name="Tu T."/>
            <person name="Chai C.Y."/>
            <person name="Gao J.L."/>
            <person name="Fan L.J."/>
            <person name="van de Weg E."/>
            <person name="Wang J.Y."/>
            <person name="Gao Z.S."/>
        </authorList>
    </citation>
    <scope>NUCLEOTIDE SEQUENCE [LARGE SCALE GENOMIC DNA]</scope>
    <source>
        <tissue evidence="3">Leaves</tissue>
    </source>
</reference>
<protein>
    <submittedName>
        <fullName evidence="3">Microtubule-associated protein TORTIFOLIA1</fullName>
    </submittedName>
</protein>
<feature type="compositionally biased region" description="Basic and acidic residues" evidence="1">
    <location>
        <begin position="642"/>
        <end position="652"/>
    </location>
</feature>
<dbReference type="Pfam" id="PF24714">
    <property type="entry name" value="TOR1L1_N"/>
    <property type="match status" value="1"/>
</dbReference>
<sequence>MSLTKRSPPSPAQPTGWTHDLKHRVITCLNKLSDRDTLSLATTELESIARALSHDSFSPFLSCLHNTDSSSKSPVRKQCVHLLVFLSHTHGNSLSPFLSKMISTVLRRLRDQDSVVRSACIDAVTAMSSQITKPPFSALFKPLMDAVTLEQDLNSQIGSALCLAAGIEAAPAPDVELLRKSLPRLGKLLKSEGFKAKAALLVLVGSVVGVGGASSRGVLDWLVPCVVEFLSVEDWAVRKASAEALGKVAVVERDFAAEYKDSCLNSLESRRFDKVKVVRETMNQTLELWKEVPSASEEASVSSDSKSSSTDDGGGGSLHPISRSSSNDGFKTPRPMKTVPTNRSPPSAVSVTCNKRGGQQKSNNCNSRADMFSKLDHNKPSDCEIEVAEPNSSSSKAAYGDSIKRSGISDFKSGEKEGSGNSRPESKCVLFNKISDEKVHKFGGSRYGSRVVPFPDDENLDLGVIVSDTVDEIYENNKDVEDLSLIREQLLQIENQQSSLLDLLQRFIGSSQIGINSLQTRVHGLEMALDEISFDLAISSGRIPNTNSAENTCCKLPGAEFLSSKFWRRAEGRYSTSKFPPSGIVESPNAMRSTPNKDGITASANPERHSQHQNRFGNVTNPLADGYEDSGRNLRRYSNSTTKKDQDLEKIRVGNASRLDGALPASFTAQ</sequence>
<evidence type="ECO:0000313" key="4">
    <source>
        <dbReference type="Proteomes" id="UP000516437"/>
    </source>
</evidence>
<dbReference type="GO" id="GO:0005874">
    <property type="term" value="C:microtubule"/>
    <property type="evidence" value="ECO:0007669"/>
    <property type="project" value="InterPro"/>
</dbReference>
<dbReference type="PANTHER" id="PTHR31355">
    <property type="entry name" value="MICROTUBULE-ASSOCIATED PROTEIN TORTIFOLIA1"/>
    <property type="match status" value="1"/>
</dbReference>
<dbReference type="AlphaFoldDB" id="A0A6A1V9U8"/>
<gene>
    <name evidence="3" type="ORF">CJ030_MR7G026889</name>
</gene>
<comment type="caution">
    <text evidence="3">The sequence shown here is derived from an EMBL/GenBank/DDBJ whole genome shotgun (WGS) entry which is preliminary data.</text>
</comment>
<dbReference type="FunFam" id="1.25.10.10:FF:000464">
    <property type="entry name" value="TORTIFOLIA1-like protein 3 isoform A"/>
    <property type="match status" value="1"/>
</dbReference>
<dbReference type="Proteomes" id="UP000516437">
    <property type="component" value="Chromosome 7"/>
</dbReference>
<feature type="region of interest" description="Disordered" evidence="1">
    <location>
        <begin position="290"/>
        <end position="426"/>
    </location>
</feature>
<feature type="region of interest" description="Disordered" evidence="1">
    <location>
        <begin position="578"/>
        <end position="670"/>
    </location>
</feature>
<dbReference type="GO" id="GO:0008017">
    <property type="term" value="F:microtubule binding"/>
    <property type="evidence" value="ECO:0007669"/>
    <property type="project" value="InterPro"/>
</dbReference>
<dbReference type="InterPro" id="IPR016024">
    <property type="entry name" value="ARM-type_fold"/>
</dbReference>
<accession>A0A6A1V9U8</accession>
<organism evidence="3 4">
    <name type="scientific">Morella rubra</name>
    <name type="common">Chinese bayberry</name>
    <dbReference type="NCBI Taxonomy" id="262757"/>
    <lineage>
        <taxon>Eukaryota</taxon>
        <taxon>Viridiplantae</taxon>
        <taxon>Streptophyta</taxon>
        <taxon>Embryophyta</taxon>
        <taxon>Tracheophyta</taxon>
        <taxon>Spermatophyta</taxon>
        <taxon>Magnoliopsida</taxon>
        <taxon>eudicotyledons</taxon>
        <taxon>Gunneridae</taxon>
        <taxon>Pentapetalae</taxon>
        <taxon>rosids</taxon>
        <taxon>fabids</taxon>
        <taxon>Fagales</taxon>
        <taxon>Myricaceae</taxon>
        <taxon>Morella</taxon>
    </lineage>
</organism>
<evidence type="ECO:0000259" key="2">
    <source>
        <dbReference type="Pfam" id="PF24714"/>
    </source>
</evidence>
<name>A0A6A1V9U8_9ROSI</name>
<dbReference type="PANTHER" id="PTHR31355:SF32">
    <property type="entry name" value="TORTIFOLIA1-LIKE PROTEIN 4"/>
    <property type="match status" value="1"/>
</dbReference>
<proteinExistence type="predicted"/>
<dbReference type="OrthoDB" id="1904066at2759"/>
<feature type="compositionally biased region" description="Basic and acidic residues" evidence="1">
    <location>
        <begin position="371"/>
        <end position="382"/>
    </location>
</feature>